<keyword evidence="8" id="KW-0479">Metal-binding</keyword>
<dbReference type="SUPFAM" id="SSF55486">
    <property type="entry name" value="Metalloproteases ('zincins'), catalytic domain"/>
    <property type="match status" value="1"/>
</dbReference>
<comment type="similarity">
    <text evidence="3">Belongs to the peptidase M1 family.</text>
</comment>
<dbReference type="Proteomes" id="UP001499882">
    <property type="component" value="Unassembled WGS sequence"/>
</dbReference>
<evidence type="ECO:0000256" key="7">
    <source>
        <dbReference type="ARBA" id="ARBA00022670"/>
    </source>
</evidence>
<evidence type="ECO:0000313" key="17">
    <source>
        <dbReference type="EMBL" id="GAA4732385.1"/>
    </source>
</evidence>
<dbReference type="RefSeq" id="WP_345526080.1">
    <property type="nucleotide sequence ID" value="NZ_BAABKN010000009.1"/>
</dbReference>
<accession>A0ABP8YLR4</accession>
<dbReference type="SUPFAM" id="SSF63737">
    <property type="entry name" value="Leukotriene A4 hydrolase N-terminal domain"/>
    <property type="match status" value="1"/>
</dbReference>
<feature type="domain" description="Aminopeptidase N-like N-terminal" evidence="16">
    <location>
        <begin position="22"/>
        <end position="194"/>
    </location>
</feature>
<comment type="caution">
    <text evidence="17">The sequence shown here is derived from an EMBL/GenBank/DDBJ whole genome shotgun (WGS) entry which is preliminary data.</text>
</comment>
<keyword evidence="11" id="KW-0482">Metalloprotease</keyword>
<comment type="cofactor">
    <cofactor evidence="2">
        <name>Zn(2+)</name>
        <dbReference type="ChEBI" id="CHEBI:29105"/>
    </cofactor>
</comment>
<dbReference type="InterPro" id="IPR027268">
    <property type="entry name" value="Peptidase_M4/M1_CTD_sf"/>
</dbReference>
<evidence type="ECO:0000256" key="12">
    <source>
        <dbReference type="ARBA" id="ARBA00029811"/>
    </source>
</evidence>
<keyword evidence="6 17" id="KW-0031">Aminopeptidase</keyword>
<evidence type="ECO:0000256" key="10">
    <source>
        <dbReference type="ARBA" id="ARBA00022833"/>
    </source>
</evidence>
<dbReference type="PRINTS" id="PR00756">
    <property type="entry name" value="ALADIPTASE"/>
</dbReference>
<dbReference type="Pfam" id="PF11838">
    <property type="entry name" value="ERAP1_C"/>
    <property type="match status" value="1"/>
</dbReference>
<name>A0ABP8YLR4_9ACTN</name>
<reference evidence="18" key="1">
    <citation type="journal article" date="2019" name="Int. J. Syst. Evol. Microbiol.">
        <title>The Global Catalogue of Microorganisms (GCM) 10K type strain sequencing project: providing services to taxonomists for standard genome sequencing and annotation.</title>
        <authorList>
            <consortium name="The Broad Institute Genomics Platform"/>
            <consortium name="The Broad Institute Genome Sequencing Center for Infectious Disease"/>
            <person name="Wu L."/>
            <person name="Ma J."/>
        </authorList>
    </citation>
    <scope>NUCLEOTIDE SEQUENCE [LARGE SCALE GENOMIC DNA]</scope>
    <source>
        <strain evidence="18">JCM 18532</strain>
    </source>
</reference>
<evidence type="ECO:0000256" key="5">
    <source>
        <dbReference type="ARBA" id="ARBA00015611"/>
    </source>
</evidence>
<sequence>MPGTNLTRDEAATRAALLDVTSYSIDLDLTTGDKTFGSTTTIRFTASEPGAETFADLVDAIVHEITLNGVSLDPATAYADSRITLPGLQADNELVVRADCTYSHTGEGLHRFVDPVDGRVYLYSQFEVPDARRVFTTFEQPDLKAPFTFNVTAPDHWKVVSNSPSPEPEPLDEADESGKAVWRFAPTKPMSTYITAVVAGEYHEVQHVYHGKHGDIPLGHYCRQSLVEHLDVDVLVELTQQSFAFFEEQFDYPYPFGKYDQLYVPEYNMGAMENAGCVTLRDEYLPRSRQPRSFYEFRASVITHEMAHMWFGNLVTMQWWDDLWLNESFAEWACYWCEAEATEYTDAWTGFTNARKQTGYRADQLPSTHPIAADNVDLHAVEVNFDMITYAKGASVLKQLVAWVGLDPFLAGLRQYFKDHEFGNATFADLLVALEKSSGRELEGWAQEWLQTAGVNTLTPSFELGADGTYGAFRILQTAAPEQPTLRRHRLGIGLYDAVPGSGANGRLVLREYIEVDVEGAETVVAELAGKQQPDLLLLNDQDHAFAKIRLDERSLATVTAGLSKLDDSLARALVWSSAWDMTRDAEMSATDFVRLVLANIGAETDAWGVTRIPTYAALAVNAYSAPEHRGALRAEWESGLRELLLAADPGSDHQLTFTRSYAAAAHSDQAFADLEGLLDGTWAVEGLAVDQDLRWALVTALAAAGRSGEALIAAELGRDKTIAGKEKAAAARVAQPTAEAKAEGWRAILDPGTPNETCREMVFSIFRYGQEDVIAPYLEQYLEAADTVIDTLGFHKGSVVLEFGFPKALGSPELIERVDAWLAGTDAPKGAVRYVNEGRADVARALAAQARDAQA</sequence>
<evidence type="ECO:0000259" key="15">
    <source>
        <dbReference type="Pfam" id="PF11838"/>
    </source>
</evidence>
<evidence type="ECO:0000256" key="11">
    <source>
        <dbReference type="ARBA" id="ARBA00023049"/>
    </source>
</evidence>
<dbReference type="Pfam" id="PF17900">
    <property type="entry name" value="Peptidase_M1_N"/>
    <property type="match status" value="1"/>
</dbReference>
<evidence type="ECO:0000259" key="14">
    <source>
        <dbReference type="Pfam" id="PF01433"/>
    </source>
</evidence>
<dbReference type="Gene3D" id="1.10.390.10">
    <property type="entry name" value="Neutral Protease Domain 2"/>
    <property type="match status" value="1"/>
</dbReference>
<keyword evidence="9" id="KW-0378">Hydrolase</keyword>
<dbReference type="InterPro" id="IPR024571">
    <property type="entry name" value="ERAP1-like_C_dom"/>
</dbReference>
<dbReference type="InterPro" id="IPR001930">
    <property type="entry name" value="Peptidase_M1"/>
</dbReference>
<evidence type="ECO:0000256" key="6">
    <source>
        <dbReference type="ARBA" id="ARBA00022438"/>
    </source>
</evidence>
<dbReference type="Pfam" id="PF01433">
    <property type="entry name" value="Peptidase_M1"/>
    <property type="match status" value="1"/>
</dbReference>
<evidence type="ECO:0000256" key="8">
    <source>
        <dbReference type="ARBA" id="ARBA00022723"/>
    </source>
</evidence>
<dbReference type="GO" id="GO:0004177">
    <property type="term" value="F:aminopeptidase activity"/>
    <property type="evidence" value="ECO:0007669"/>
    <property type="project" value="UniProtKB-KW"/>
</dbReference>
<keyword evidence="10" id="KW-0862">Zinc</keyword>
<dbReference type="Gene3D" id="2.60.40.1730">
    <property type="entry name" value="tricorn interacting facor f3 domain"/>
    <property type="match status" value="1"/>
</dbReference>
<keyword evidence="7" id="KW-0645">Protease</keyword>
<evidence type="ECO:0000256" key="4">
    <source>
        <dbReference type="ARBA" id="ARBA00012564"/>
    </source>
</evidence>
<evidence type="ECO:0000256" key="2">
    <source>
        <dbReference type="ARBA" id="ARBA00001947"/>
    </source>
</evidence>
<keyword evidence="18" id="KW-1185">Reference proteome</keyword>
<evidence type="ECO:0000256" key="1">
    <source>
        <dbReference type="ARBA" id="ARBA00000098"/>
    </source>
</evidence>
<evidence type="ECO:0000256" key="3">
    <source>
        <dbReference type="ARBA" id="ARBA00010136"/>
    </source>
</evidence>
<dbReference type="EMBL" id="BAABKN010000009">
    <property type="protein sequence ID" value="GAA4732385.1"/>
    <property type="molecule type" value="Genomic_DNA"/>
</dbReference>
<evidence type="ECO:0000313" key="18">
    <source>
        <dbReference type="Proteomes" id="UP001499882"/>
    </source>
</evidence>
<dbReference type="InterPro" id="IPR050344">
    <property type="entry name" value="Peptidase_M1_aminopeptidases"/>
</dbReference>
<dbReference type="EC" id="3.4.11.2" evidence="4"/>
<evidence type="ECO:0000256" key="13">
    <source>
        <dbReference type="ARBA" id="ARBA00031533"/>
    </source>
</evidence>
<dbReference type="NCBIfam" id="TIGR02412">
    <property type="entry name" value="pepN_strep_liv"/>
    <property type="match status" value="1"/>
</dbReference>
<evidence type="ECO:0000259" key="16">
    <source>
        <dbReference type="Pfam" id="PF17900"/>
    </source>
</evidence>
<dbReference type="InterPro" id="IPR045357">
    <property type="entry name" value="Aminopeptidase_N-like_N"/>
</dbReference>
<gene>
    <name evidence="17" type="primary">pepN_1</name>
    <name evidence="17" type="ORF">GCM10023350_14700</name>
</gene>
<comment type="catalytic activity">
    <reaction evidence="1">
        <text>Release of an N-terminal amino acid, Xaa-|-Yaa- from a peptide, amide or arylamide. Xaa is preferably Ala, but may be most amino acids including Pro (slow action). When a terminal hydrophobic residue is followed by a prolyl residue, the two may be released as an intact Xaa-Pro dipeptide.</text>
        <dbReference type="EC" id="3.4.11.2"/>
    </reaction>
</comment>
<feature type="domain" description="Peptidase M1 membrane alanine aminopeptidase" evidence="14">
    <location>
        <begin position="236"/>
        <end position="449"/>
    </location>
</feature>
<dbReference type="InterPro" id="IPR014782">
    <property type="entry name" value="Peptidase_M1_dom"/>
</dbReference>
<dbReference type="InterPro" id="IPR012778">
    <property type="entry name" value="Pept_M1_aminopeptidase"/>
</dbReference>
<organism evidence="17 18">
    <name type="scientific">Nocardioides endophyticus</name>
    <dbReference type="NCBI Taxonomy" id="1353775"/>
    <lineage>
        <taxon>Bacteria</taxon>
        <taxon>Bacillati</taxon>
        <taxon>Actinomycetota</taxon>
        <taxon>Actinomycetes</taxon>
        <taxon>Propionibacteriales</taxon>
        <taxon>Nocardioidaceae</taxon>
        <taxon>Nocardioides</taxon>
    </lineage>
</organism>
<protein>
    <recommendedName>
        <fullName evidence="5">Aminopeptidase N</fullName>
        <ecNumber evidence="4">3.4.11.2</ecNumber>
    </recommendedName>
    <alternativeName>
        <fullName evidence="12">Alanine aminopeptidase</fullName>
    </alternativeName>
    <alternativeName>
        <fullName evidence="13">Lysyl aminopeptidase</fullName>
    </alternativeName>
</protein>
<dbReference type="CDD" id="cd09602">
    <property type="entry name" value="M1_APN"/>
    <property type="match status" value="1"/>
</dbReference>
<dbReference type="InterPro" id="IPR042097">
    <property type="entry name" value="Aminopeptidase_N-like_N_sf"/>
</dbReference>
<evidence type="ECO:0000256" key="9">
    <source>
        <dbReference type="ARBA" id="ARBA00022801"/>
    </source>
</evidence>
<dbReference type="PANTHER" id="PTHR11533:SF174">
    <property type="entry name" value="PUROMYCIN-SENSITIVE AMINOPEPTIDASE-RELATED"/>
    <property type="match status" value="1"/>
</dbReference>
<proteinExistence type="inferred from homology"/>
<feature type="domain" description="ERAP1-like C-terminal" evidence="15">
    <location>
        <begin position="537"/>
        <end position="844"/>
    </location>
</feature>
<dbReference type="PANTHER" id="PTHR11533">
    <property type="entry name" value="PROTEASE M1 ZINC METALLOPROTEASE"/>
    <property type="match status" value="1"/>
</dbReference>